<dbReference type="Proteomes" id="UP000598297">
    <property type="component" value="Unassembled WGS sequence"/>
</dbReference>
<keyword evidence="4 6" id="KW-1133">Transmembrane helix</keyword>
<comment type="caution">
    <text evidence="7">The sequence shown here is derived from an EMBL/GenBank/DDBJ whole genome shotgun (WGS) entry which is preliminary data.</text>
</comment>
<feature type="non-terminal residue" evidence="7">
    <location>
        <position position="613"/>
    </location>
</feature>
<protein>
    <submittedName>
        <fullName evidence="7">ABC transporter permease</fullName>
    </submittedName>
</protein>
<keyword evidence="2" id="KW-1003">Cell membrane</keyword>
<gene>
    <name evidence="7" type="ORF">GUY60_16910</name>
</gene>
<feature type="transmembrane region" description="Helical" evidence="6">
    <location>
        <begin position="535"/>
        <end position="561"/>
    </location>
</feature>
<dbReference type="GO" id="GO:0015658">
    <property type="term" value="F:branched-chain amino acid transmembrane transporter activity"/>
    <property type="evidence" value="ECO:0007669"/>
    <property type="project" value="InterPro"/>
</dbReference>
<keyword evidence="5 6" id="KW-0472">Membrane</keyword>
<dbReference type="PANTHER" id="PTHR30482">
    <property type="entry name" value="HIGH-AFFINITY BRANCHED-CHAIN AMINO ACID TRANSPORT SYSTEM PERMEASE"/>
    <property type="match status" value="1"/>
</dbReference>
<evidence type="ECO:0000256" key="5">
    <source>
        <dbReference type="ARBA" id="ARBA00023136"/>
    </source>
</evidence>
<dbReference type="InterPro" id="IPR043428">
    <property type="entry name" value="LivM-like"/>
</dbReference>
<name>A0A964URE7_9ACTN</name>
<dbReference type="Pfam" id="PF02653">
    <property type="entry name" value="BPD_transp_2"/>
    <property type="match status" value="2"/>
</dbReference>
<reference evidence="7" key="1">
    <citation type="submission" date="2020-01" db="EMBL/GenBank/DDBJ databases">
        <title>Whole-genome analyses of novel actinobacteria.</title>
        <authorList>
            <person name="Sahin N."/>
        </authorList>
    </citation>
    <scope>NUCLEOTIDE SEQUENCE</scope>
    <source>
        <strain evidence="7">YC537</strain>
    </source>
</reference>
<feature type="transmembrane region" description="Helical" evidence="6">
    <location>
        <begin position="6"/>
        <end position="28"/>
    </location>
</feature>
<dbReference type="InterPro" id="IPR001851">
    <property type="entry name" value="ABC_transp_permease"/>
</dbReference>
<dbReference type="AlphaFoldDB" id="A0A964URE7"/>
<evidence type="ECO:0000256" key="4">
    <source>
        <dbReference type="ARBA" id="ARBA00022989"/>
    </source>
</evidence>
<keyword evidence="3 6" id="KW-0812">Transmembrane</keyword>
<feature type="transmembrane region" description="Helical" evidence="6">
    <location>
        <begin position="408"/>
        <end position="428"/>
    </location>
</feature>
<feature type="transmembrane region" description="Helical" evidence="6">
    <location>
        <begin position="101"/>
        <end position="121"/>
    </location>
</feature>
<accession>A0A964URE7</accession>
<feature type="transmembrane region" description="Helical" evidence="6">
    <location>
        <begin position="448"/>
        <end position="468"/>
    </location>
</feature>
<feature type="transmembrane region" description="Helical" evidence="6">
    <location>
        <begin position="326"/>
        <end position="343"/>
    </location>
</feature>
<dbReference type="GO" id="GO:0005886">
    <property type="term" value="C:plasma membrane"/>
    <property type="evidence" value="ECO:0007669"/>
    <property type="project" value="UniProtKB-SubCell"/>
</dbReference>
<dbReference type="CDD" id="cd06582">
    <property type="entry name" value="TM_PBP1_LivH_like"/>
    <property type="match status" value="1"/>
</dbReference>
<evidence type="ECO:0000313" key="8">
    <source>
        <dbReference type="Proteomes" id="UP000598297"/>
    </source>
</evidence>
<dbReference type="PANTHER" id="PTHR30482:SF10">
    <property type="entry name" value="HIGH-AFFINITY BRANCHED-CHAIN AMINO ACID TRANSPORT PROTEIN BRAE"/>
    <property type="match status" value="1"/>
</dbReference>
<feature type="transmembrane region" description="Helical" evidence="6">
    <location>
        <begin position="379"/>
        <end position="401"/>
    </location>
</feature>
<feature type="transmembrane region" description="Helical" evidence="6">
    <location>
        <begin position="35"/>
        <end position="54"/>
    </location>
</feature>
<feature type="transmembrane region" description="Helical" evidence="6">
    <location>
        <begin position="259"/>
        <end position="280"/>
    </location>
</feature>
<feature type="transmembrane region" description="Helical" evidence="6">
    <location>
        <begin position="183"/>
        <end position="203"/>
    </location>
</feature>
<feature type="transmembrane region" description="Helical" evidence="6">
    <location>
        <begin position="301"/>
        <end position="320"/>
    </location>
</feature>
<feature type="transmembrane region" description="Helical" evidence="6">
    <location>
        <begin position="568"/>
        <end position="586"/>
    </location>
</feature>
<feature type="transmembrane region" description="Helical" evidence="6">
    <location>
        <begin position="133"/>
        <end position="152"/>
    </location>
</feature>
<evidence type="ECO:0000256" key="3">
    <source>
        <dbReference type="ARBA" id="ARBA00022692"/>
    </source>
</evidence>
<evidence type="ECO:0000256" key="1">
    <source>
        <dbReference type="ARBA" id="ARBA00004651"/>
    </source>
</evidence>
<feature type="transmembrane region" description="Helical" evidence="6">
    <location>
        <begin position="499"/>
        <end position="523"/>
    </location>
</feature>
<organism evidence="7 8">
    <name type="scientific">Streptomyces boluensis</name>
    <dbReference type="NCBI Taxonomy" id="1775135"/>
    <lineage>
        <taxon>Bacteria</taxon>
        <taxon>Bacillati</taxon>
        <taxon>Actinomycetota</taxon>
        <taxon>Actinomycetes</taxon>
        <taxon>Kitasatosporales</taxon>
        <taxon>Streptomycetaceae</taxon>
        <taxon>Streptomyces</taxon>
    </lineage>
</organism>
<evidence type="ECO:0000256" key="6">
    <source>
        <dbReference type="SAM" id="Phobius"/>
    </source>
</evidence>
<feature type="transmembrane region" description="Helical" evidence="6">
    <location>
        <begin position="355"/>
        <end position="373"/>
    </location>
</feature>
<keyword evidence="8" id="KW-1185">Reference proteome</keyword>
<dbReference type="EMBL" id="JAAAHS010000118">
    <property type="protein sequence ID" value="NBE53071.1"/>
    <property type="molecule type" value="Genomic_DNA"/>
</dbReference>
<sequence length="613" mass="61877">MSSLTYDLTLAGLAVGSAAALTGIGLIVTYRATGVLNLAHGAVAMVCAYLLRHLTVEWHWPLWLAALVTLCVVAPGIGLALERAVFRPLAVLGGAPAQTLVASIGVFVLLVGGAALVWGPGARADAPELFGRAPWAPLGAALLLAVCVWAVTRWTRFGGELRAVVDNRALAVLGGIDADRVAAAGWAFGSFTAGLTGVLLAPYVRLDPYGLPLLVMEVVAVAVAARLRSLPLAVAVALGIGVAQSQLTRLHPAGWGEPLLQAVGANLFVVTLLVAALLLPGPGRGAGPDVLPRTATARVRTPHGAWVAAAVLFLLPLGFAGSDLHTAVQVPALGVVLLSLVVVTGRGGQISLGQAAYAGLGALFTALLAAGRFPGLPALPTLLALGVAVLLVAPLGLLTGWPACRRRGLALALATFAVGVGVSRFVFAQPYATAGLDLDRPAGLGDDRAYYVLELALLCAALLAVAALRRGRTGRALAALRDHEGGAAASGVPVPRLKVGAFVVGAALAALGGGMLGLGVRAFDPAAFDPVRGLLWFAAVVVLGADSLLGALLAAALLVGLDAGARGGVAAALIGVLAVLVGRFPGGPYEALRTATTRLRPRRTAPLTPLGAR</sequence>
<evidence type="ECO:0000313" key="7">
    <source>
        <dbReference type="EMBL" id="NBE53071.1"/>
    </source>
</evidence>
<comment type="subcellular location">
    <subcellularLocation>
        <location evidence="1">Cell membrane</location>
        <topology evidence="1">Multi-pass membrane protein</topology>
    </subcellularLocation>
</comment>
<evidence type="ECO:0000256" key="2">
    <source>
        <dbReference type="ARBA" id="ARBA00022475"/>
    </source>
</evidence>
<proteinExistence type="predicted"/>
<feature type="transmembrane region" description="Helical" evidence="6">
    <location>
        <begin position="60"/>
        <end position="81"/>
    </location>
</feature>